<dbReference type="PANTHER" id="PTHR23254:SF15">
    <property type="entry name" value="POLYADENYLATE-BINDING PROTEIN-INTERACTING PROTEIN 1"/>
    <property type="match status" value="1"/>
</dbReference>
<feature type="compositionally biased region" description="Basic and acidic residues" evidence="1">
    <location>
        <begin position="22"/>
        <end position="40"/>
    </location>
</feature>
<evidence type="ECO:0000313" key="2">
    <source>
        <dbReference type="EMBL" id="KAJ8732638.1"/>
    </source>
</evidence>
<feature type="region of interest" description="Disordered" evidence="1">
    <location>
        <begin position="1"/>
        <end position="63"/>
    </location>
</feature>
<dbReference type="InterPro" id="IPR051367">
    <property type="entry name" value="mRNA_TranslReg/HistoneTransl"/>
</dbReference>
<feature type="compositionally biased region" description="Gly residues" evidence="1">
    <location>
        <begin position="1"/>
        <end position="10"/>
    </location>
</feature>
<proteinExistence type="predicted"/>
<protein>
    <recommendedName>
        <fullName evidence="4">Polyadenylate-binding protein-interacting protein 1</fullName>
    </recommendedName>
</protein>
<feature type="compositionally biased region" description="Pro residues" evidence="1">
    <location>
        <begin position="321"/>
        <end position="333"/>
    </location>
</feature>
<keyword evidence="3" id="KW-1185">Reference proteome</keyword>
<accession>A0AAD7YYF0</accession>
<gene>
    <name evidence="2" type="ORF">PYW07_015237</name>
</gene>
<evidence type="ECO:0000256" key="1">
    <source>
        <dbReference type="SAM" id="MobiDB-lite"/>
    </source>
</evidence>
<dbReference type="SUPFAM" id="SSF48371">
    <property type="entry name" value="ARM repeat"/>
    <property type="match status" value="1"/>
</dbReference>
<name>A0AAD7YYF0_MYTSE</name>
<evidence type="ECO:0000313" key="3">
    <source>
        <dbReference type="Proteomes" id="UP001231518"/>
    </source>
</evidence>
<dbReference type="EMBL" id="JARGEI010000004">
    <property type="protein sequence ID" value="KAJ8732638.1"/>
    <property type="molecule type" value="Genomic_DNA"/>
</dbReference>
<dbReference type="Proteomes" id="UP001231518">
    <property type="component" value="Chromosome 6"/>
</dbReference>
<dbReference type="InterPro" id="IPR016024">
    <property type="entry name" value="ARM-type_fold"/>
</dbReference>
<sequence>MNNGEIGGPRGRGRGWQQPDNQPRELRRPKIVSEESKVEPPKSNLSAEAKEWYPPNYTPHAVPTYNPDPAPYRPHRFSVQDRLRQAQDQNPYSLEEMSYSLDEAENMELRSAVPQENIANLITVMCEITFDPGKFDTLCGPLVDAFATTLHDVSYTRPLVEAIVNQSIGEPNFRYNGARLCSMYDSVSPPEESTFRACLLERCSTEENKIISGMESSEENMRGFAMFLAEIYTQLEDSQGGRIKTLGESLCKVLLHLLDTDKEVNIKAVCQLLKLSGIALDADCPAGMHAAFERLKRRASLACVRGVVALRAARWGTAEPEPAPAPAPPPQQPPHDTRRRYNYGAMNGEAESGPSDGGYLADGHTLTAEERAFLQSNLPPGKNVALDEDILEELENDAWDTGMDAEMQAGFLEFLKMSNQIKR</sequence>
<feature type="region of interest" description="Disordered" evidence="1">
    <location>
        <begin position="318"/>
        <end position="339"/>
    </location>
</feature>
<dbReference type="AlphaFoldDB" id="A0AAD7YYF0"/>
<evidence type="ECO:0008006" key="4">
    <source>
        <dbReference type="Google" id="ProtNLM"/>
    </source>
</evidence>
<dbReference type="Gene3D" id="1.25.40.180">
    <property type="match status" value="1"/>
</dbReference>
<dbReference type="PANTHER" id="PTHR23254">
    <property type="entry name" value="EIF4G DOMAIN PROTEIN"/>
    <property type="match status" value="1"/>
</dbReference>
<dbReference type="GO" id="GO:0008494">
    <property type="term" value="F:translation activator activity"/>
    <property type="evidence" value="ECO:0007669"/>
    <property type="project" value="TreeGrafter"/>
</dbReference>
<comment type="caution">
    <text evidence="2">The sequence shown here is derived from an EMBL/GenBank/DDBJ whole genome shotgun (WGS) entry which is preliminary data.</text>
</comment>
<organism evidence="2 3">
    <name type="scientific">Mythimna separata</name>
    <name type="common">Oriental armyworm</name>
    <name type="synonym">Pseudaletia separata</name>
    <dbReference type="NCBI Taxonomy" id="271217"/>
    <lineage>
        <taxon>Eukaryota</taxon>
        <taxon>Metazoa</taxon>
        <taxon>Ecdysozoa</taxon>
        <taxon>Arthropoda</taxon>
        <taxon>Hexapoda</taxon>
        <taxon>Insecta</taxon>
        <taxon>Pterygota</taxon>
        <taxon>Neoptera</taxon>
        <taxon>Endopterygota</taxon>
        <taxon>Lepidoptera</taxon>
        <taxon>Glossata</taxon>
        <taxon>Ditrysia</taxon>
        <taxon>Noctuoidea</taxon>
        <taxon>Noctuidae</taxon>
        <taxon>Noctuinae</taxon>
        <taxon>Hadenini</taxon>
        <taxon>Mythimna</taxon>
    </lineage>
</organism>
<dbReference type="GO" id="GO:0006446">
    <property type="term" value="P:regulation of translational initiation"/>
    <property type="evidence" value="ECO:0007669"/>
    <property type="project" value="TreeGrafter"/>
</dbReference>
<reference evidence="2" key="1">
    <citation type="submission" date="2023-03" db="EMBL/GenBank/DDBJ databases">
        <title>Chromosome-level genomes of two armyworms, Mythimna separata and Mythimna loreyi, provide insights into the biosynthesis and reception of sex pheromones.</title>
        <authorList>
            <person name="Zhao H."/>
        </authorList>
    </citation>
    <scope>NUCLEOTIDE SEQUENCE</scope>
    <source>
        <strain evidence="2">BeijingLab</strain>
        <tissue evidence="2">Pupa</tissue>
    </source>
</reference>